<dbReference type="InterPro" id="IPR036770">
    <property type="entry name" value="Ankyrin_rpt-contain_sf"/>
</dbReference>
<dbReference type="EMBL" id="GG692398">
    <property type="protein sequence ID" value="EER33171.1"/>
    <property type="molecule type" value="Genomic_DNA"/>
</dbReference>
<keyword evidence="13" id="KW-0808">Transferase</keyword>
<feature type="compositionally biased region" description="Polar residues" evidence="14">
    <location>
        <begin position="17"/>
        <end position="49"/>
    </location>
</feature>
<keyword evidence="17" id="KW-1185">Reference proteome</keyword>
<protein>
    <recommendedName>
        <fullName evidence="13">Palmitoyltransferase</fullName>
        <ecNumber evidence="13">2.3.1.225</ecNumber>
    </recommendedName>
</protein>
<evidence type="ECO:0000256" key="8">
    <source>
        <dbReference type="ARBA" id="ARBA00023139"/>
    </source>
</evidence>
<evidence type="ECO:0000256" key="14">
    <source>
        <dbReference type="SAM" id="MobiDB-lite"/>
    </source>
</evidence>
<feature type="repeat" description="ANK" evidence="12">
    <location>
        <begin position="294"/>
        <end position="326"/>
    </location>
</feature>
<dbReference type="STRING" id="294747.C5MC04"/>
<evidence type="ECO:0000256" key="6">
    <source>
        <dbReference type="ARBA" id="ARBA00023043"/>
    </source>
</evidence>
<keyword evidence="6 12" id="KW-0040">ANK repeat</keyword>
<evidence type="ECO:0000256" key="5">
    <source>
        <dbReference type="ARBA" id="ARBA00022989"/>
    </source>
</evidence>
<keyword evidence="9" id="KW-0449">Lipoprotein</keyword>
<evidence type="ECO:0000256" key="10">
    <source>
        <dbReference type="ARBA" id="ARBA00023315"/>
    </source>
</evidence>
<proteinExistence type="inferred from homology"/>
<evidence type="ECO:0000256" key="2">
    <source>
        <dbReference type="ARBA" id="ARBA00010104"/>
    </source>
</evidence>
<comment type="similarity">
    <text evidence="2">Belongs to the DHHC palmitoyltransferase family. AKR/ZDHHC17 subfamily.</text>
</comment>
<dbReference type="VEuPathDB" id="FungiDB:CTRG_03596"/>
<evidence type="ECO:0000313" key="16">
    <source>
        <dbReference type="EMBL" id="EER33171.1"/>
    </source>
</evidence>
<feature type="transmembrane region" description="Helical" evidence="13">
    <location>
        <begin position="621"/>
        <end position="644"/>
    </location>
</feature>
<dbReference type="InterPro" id="IPR001594">
    <property type="entry name" value="Palmitoyltrfase_DHHC"/>
</dbReference>
<dbReference type="EC" id="2.3.1.225" evidence="13"/>
<feature type="transmembrane region" description="Helical" evidence="13">
    <location>
        <begin position="460"/>
        <end position="482"/>
    </location>
</feature>
<evidence type="ECO:0000256" key="3">
    <source>
        <dbReference type="ARBA" id="ARBA00022692"/>
    </source>
</evidence>
<feature type="repeat" description="ANK" evidence="12">
    <location>
        <begin position="152"/>
        <end position="184"/>
    </location>
</feature>
<feature type="repeat" description="ANK" evidence="12">
    <location>
        <begin position="261"/>
        <end position="293"/>
    </location>
</feature>
<comment type="catalytic activity">
    <reaction evidence="11 13">
        <text>L-cysteinyl-[protein] + hexadecanoyl-CoA = S-hexadecanoyl-L-cysteinyl-[protein] + CoA</text>
        <dbReference type="Rhea" id="RHEA:36683"/>
        <dbReference type="Rhea" id="RHEA-COMP:10131"/>
        <dbReference type="Rhea" id="RHEA-COMP:11032"/>
        <dbReference type="ChEBI" id="CHEBI:29950"/>
        <dbReference type="ChEBI" id="CHEBI:57287"/>
        <dbReference type="ChEBI" id="CHEBI:57379"/>
        <dbReference type="ChEBI" id="CHEBI:74151"/>
        <dbReference type="EC" id="2.3.1.225"/>
    </reaction>
</comment>
<dbReference type="SUPFAM" id="SSF48403">
    <property type="entry name" value="Ankyrin repeat"/>
    <property type="match status" value="1"/>
</dbReference>
<feature type="transmembrane region" description="Helical" evidence="13">
    <location>
        <begin position="373"/>
        <end position="395"/>
    </location>
</feature>
<feature type="region of interest" description="Disordered" evidence="14">
    <location>
        <begin position="1"/>
        <end position="92"/>
    </location>
</feature>
<dbReference type="InterPro" id="IPR002110">
    <property type="entry name" value="Ankyrin_rpt"/>
</dbReference>
<dbReference type="PANTHER" id="PTHR24161:SF85">
    <property type="entry name" value="PALMITOYLTRANSFERASE HIP14"/>
    <property type="match status" value="1"/>
</dbReference>
<dbReference type="GO" id="GO:0016020">
    <property type="term" value="C:membrane"/>
    <property type="evidence" value="ECO:0007669"/>
    <property type="project" value="UniProtKB-SubCell"/>
</dbReference>
<evidence type="ECO:0000256" key="1">
    <source>
        <dbReference type="ARBA" id="ARBA00004141"/>
    </source>
</evidence>
<feature type="repeat" description="ANK" evidence="12">
    <location>
        <begin position="220"/>
        <end position="252"/>
    </location>
</feature>
<dbReference type="PROSITE" id="PS50216">
    <property type="entry name" value="DHHC"/>
    <property type="match status" value="1"/>
</dbReference>
<evidence type="ECO:0000259" key="15">
    <source>
        <dbReference type="Pfam" id="PF01529"/>
    </source>
</evidence>
<sequence length="789" mass="89296">MAKRKNKSKSKSASPKTPNNTNKTQDSVDTLTVETDKISTPTDPDQQTIELSELNSSEPTTSSTTNDDDDGEEEDNDKDEVERASIKSTEAVLETLDSDLNTVTENKPEQPTEQDLNPDLAKFMNSCQEGNITIVKELITSKAVQVNDTFSDGITGLHWACINNRLYLVKYLIENGADPNYLGGELRASPLHWACRNGLVYIVDYLMSNSDADPNLKDAQSYNALHLAVHSSNITLVEYLLLSCCDVNSSKKVYIDEPDGSNRTGLHWAAYQNDIYTINALLRFGADVTKVDDNLFIPLHWSFMKGYKSVLKTLVEAGSDIFAKNDQNKNSFDIANDMNCLNTWEKVLVECGRDSKNNWVVKKHWLQPKMAKIITFLTPYVLLPLMLNIISASQGYGIPKFLFAIGLTAGGIYLLKYFVISTYLFDDKLLPKSPLLAGVFSSTAFWTILVWLYNIVPVTFLHNFFTNLVMTACVGILTWSFFKAMFINPGFVPTPADNSVILNQVKDLIKIGKFDTDHFCVNSFVRKPLRSRYSKHNKKLIARFDHSCPWVYNDIGVRNHKIFIAFVYSLNLGIFLFVYLSLQYFETLEDGYQSGDEGLACSLLGDELCFGYQNHHFHFNLLIWVILQGIWVTFLCIVQTFQILKGITTWEFSILNKTIQSNRFNHSTVPRDFGANGTPIPEANSHHNHNNEFKTCLNLLGIDQFILTLKMSIGSLFRGSSDDTDNTAYNPLNAVKIPTDFGIVQNWKDFWIIGDEKLRNVFYLPIEGENNLNGKVVDYYTLYSYDETV</sequence>
<dbReference type="Pfam" id="PF12796">
    <property type="entry name" value="Ank_2"/>
    <property type="match status" value="2"/>
</dbReference>
<comment type="subcellular location">
    <subcellularLocation>
        <location evidence="1">Membrane</location>
        <topology evidence="1">Multi-pass membrane protein</topology>
    </subcellularLocation>
</comment>
<dbReference type="PROSITE" id="PS50297">
    <property type="entry name" value="ANK_REP_REGION"/>
    <property type="match status" value="2"/>
</dbReference>
<keyword evidence="10 13" id="KW-0012">Acyltransferase</keyword>
<reference evidence="16 17" key="1">
    <citation type="journal article" date="2009" name="Nature">
        <title>Evolution of pathogenicity and sexual reproduction in eight Candida genomes.</title>
        <authorList>
            <person name="Butler G."/>
            <person name="Rasmussen M.D."/>
            <person name="Lin M.F."/>
            <person name="Santos M.A."/>
            <person name="Sakthikumar S."/>
            <person name="Munro C.A."/>
            <person name="Rheinbay E."/>
            <person name="Grabherr M."/>
            <person name="Forche A."/>
            <person name="Reedy J.L."/>
            <person name="Agrafioti I."/>
            <person name="Arnaud M.B."/>
            <person name="Bates S."/>
            <person name="Brown A.J."/>
            <person name="Brunke S."/>
            <person name="Costanzo M.C."/>
            <person name="Fitzpatrick D.A."/>
            <person name="de Groot P.W."/>
            <person name="Harris D."/>
            <person name="Hoyer L.L."/>
            <person name="Hube B."/>
            <person name="Klis F.M."/>
            <person name="Kodira C."/>
            <person name="Lennard N."/>
            <person name="Logue M.E."/>
            <person name="Martin R."/>
            <person name="Neiman A.M."/>
            <person name="Nikolaou E."/>
            <person name="Quail M.A."/>
            <person name="Quinn J."/>
            <person name="Santos M.C."/>
            <person name="Schmitzberger F.F."/>
            <person name="Sherlock G."/>
            <person name="Shah P."/>
            <person name="Silverstein K.A."/>
            <person name="Skrzypek M.S."/>
            <person name="Soll D."/>
            <person name="Staggs R."/>
            <person name="Stansfield I."/>
            <person name="Stumpf M.P."/>
            <person name="Sudbery P.E."/>
            <person name="Srikantha T."/>
            <person name="Zeng Q."/>
            <person name="Berman J."/>
            <person name="Berriman M."/>
            <person name="Heitman J."/>
            <person name="Gow N.A."/>
            <person name="Lorenz M.C."/>
            <person name="Birren B.W."/>
            <person name="Kellis M."/>
            <person name="Cuomo C.A."/>
        </authorList>
    </citation>
    <scope>NUCLEOTIDE SEQUENCE [LARGE SCALE GENOMIC DNA]</scope>
    <source>
        <strain evidence="17">ATCC MYA-3404 / T1</strain>
    </source>
</reference>
<dbReference type="AlphaFoldDB" id="C5MC04"/>
<keyword evidence="7 13" id="KW-0472">Membrane</keyword>
<evidence type="ECO:0000256" key="9">
    <source>
        <dbReference type="ARBA" id="ARBA00023288"/>
    </source>
</evidence>
<dbReference type="GO" id="GO:0019706">
    <property type="term" value="F:protein-cysteine S-palmitoyltransferase activity"/>
    <property type="evidence" value="ECO:0007669"/>
    <property type="project" value="UniProtKB-EC"/>
</dbReference>
<dbReference type="SMART" id="SM00248">
    <property type="entry name" value="ANK"/>
    <property type="match status" value="6"/>
</dbReference>
<dbReference type="eggNOG" id="KOG0509">
    <property type="taxonomic scope" value="Eukaryota"/>
</dbReference>
<gene>
    <name evidence="16" type="ORF">CTRG_03596</name>
</gene>
<name>C5MC04_CANTT</name>
<evidence type="ECO:0000256" key="13">
    <source>
        <dbReference type="RuleBase" id="RU079119"/>
    </source>
</evidence>
<comment type="domain">
    <text evidence="13">The DHHC domain is required for palmitoyltransferase activity.</text>
</comment>
<keyword evidence="4" id="KW-0677">Repeat</keyword>
<keyword evidence="8" id="KW-0564">Palmitate</keyword>
<feature type="compositionally biased region" description="Basic residues" evidence="14">
    <location>
        <begin position="1"/>
        <end position="10"/>
    </location>
</feature>
<dbReference type="RefSeq" id="XP_002549299.1">
    <property type="nucleotide sequence ID" value="XM_002549253.1"/>
</dbReference>
<evidence type="ECO:0000256" key="12">
    <source>
        <dbReference type="PROSITE-ProRule" id="PRU00023"/>
    </source>
</evidence>
<dbReference type="PANTHER" id="PTHR24161">
    <property type="entry name" value="ANK_REP_REGION DOMAIN-CONTAINING PROTEIN-RELATED"/>
    <property type="match status" value="1"/>
</dbReference>
<dbReference type="GeneID" id="8297452"/>
<organism evidence="16 17">
    <name type="scientific">Candida tropicalis (strain ATCC MYA-3404 / T1)</name>
    <name type="common">Yeast</name>
    <dbReference type="NCBI Taxonomy" id="294747"/>
    <lineage>
        <taxon>Eukaryota</taxon>
        <taxon>Fungi</taxon>
        <taxon>Dikarya</taxon>
        <taxon>Ascomycota</taxon>
        <taxon>Saccharomycotina</taxon>
        <taxon>Pichiomycetes</taxon>
        <taxon>Debaryomycetaceae</taxon>
        <taxon>Candida/Lodderomyces clade</taxon>
        <taxon>Candida</taxon>
    </lineage>
</organism>
<dbReference type="Proteomes" id="UP000002037">
    <property type="component" value="Unassembled WGS sequence"/>
</dbReference>
<keyword evidence="5 13" id="KW-1133">Transmembrane helix</keyword>
<dbReference type="KEGG" id="ctp:CTRG_03596"/>
<dbReference type="OrthoDB" id="6781668at2759"/>
<feature type="transmembrane region" description="Helical" evidence="13">
    <location>
        <begin position="562"/>
        <end position="582"/>
    </location>
</feature>
<evidence type="ECO:0000256" key="11">
    <source>
        <dbReference type="ARBA" id="ARBA00048048"/>
    </source>
</evidence>
<dbReference type="PROSITE" id="PS50088">
    <property type="entry name" value="ANK_REPEAT"/>
    <property type="match status" value="4"/>
</dbReference>
<feature type="transmembrane region" description="Helical" evidence="13">
    <location>
        <begin position="401"/>
        <end position="423"/>
    </location>
</feature>
<dbReference type="Gene3D" id="1.25.40.20">
    <property type="entry name" value="Ankyrin repeat-containing domain"/>
    <property type="match status" value="1"/>
</dbReference>
<evidence type="ECO:0000313" key="17">
    <source>
        <dbReference type="Proteomes" id="UP000002037"/>
    </source>
</evidence>
<accession>C5MC04</accession>
<evidence type="ECO:0000256" key="7">
    <source>
        <dbReference type="ARBA" id="ARBA00023136"/>
    </source>
</evidence>
<keyword evidence="3 13" id="KW-0812">Transmembrane</keyword>
<dbReference type="Pfam" id="PF01529">
    <property type="entry name" value="DHHC"/>
    <property type="match status" value="1"/>
</dbReference>
<feature type="transmembrane region" description="Helical" evidence="13">
    <location>
        <begin position="435"/>
        <end position="454"/>
    </location>
</feature>
<feature type="domain" description="Palmitoyltransferase DHHC" evidence="15">
    <location>
        <begin position="514"/>
        <end position="652"/>
    </location>
</feature>
<dbReference type="HOGENOM" id="CLU_012510_1_1_1"/>
<evidence type="ECO:0000256" key="4">
    <source>
        <dbReference type="ARBA" id="ARBA00022737"/>
    </source>
</evidence>
<feature type="compositionally biased region" description="Acidic residues" evidence="14">
    <location>
        <begin position="66"/>
        <end position="79"/>
    </location>
</feature>
<feature type="compositionally biased region" description="Low complexity" evidence="14">
    <location>
        <begin position="50"/>
        <end position="65"/>
    </location>
</feature>